<sequence length="169" mass="17825">MPLITIGSNAYSNLIILWRPSGGHHGRRHGIHAGGCGGATTRLFYDLRLIHSAIGDDGKAHSMCWLLTARHRACSPKAFPTGVTSGSCSGASGRRWGSSAMTASPSSMSSTSSRTPSSPPATRRSSSLPRPTPFAGLLNDKDTADMIFSVQGEGHVRSPRMSCCSNLLE</sequence>
<dbReference type="EMBL" id="AP014964">
    <property type="protein sequence ID" value="BAT05121.1"/>
    <property type="molecule type" value="Genomic_DNA"/>
</dbReference>
<reference evidence="3" key="1">
    <citation type="journal article" date="2005" name="Nature">
        <title>The map-based sequence of the rice genome.</title>
        <authorList>
            <consortium name="International rice genome sequencing project (IRGSP)"/>
            <person name="Matsumoto T."/>
            <person name="Wu J."/>
            <person name="Kanamori H."/>
            <person name="Katayose Y."/>
            <person name="Fujisawa M."/>
            <person name="Namiki N."/>
            <person name="Mizuno H."/>
            <person name="Yamamoto K."/>
            <person name="Antonio B.A."/>
            <person name="Baba T."/>
            <person name="Sakata K."/>
            <person name="Nagamura Y."/>
            <person name="Aoki H."/>
            <person name="Arikawa K."/>
            <person name="Arita K."/>
            <person name="Bito T."/>
            <person name="Chiden Y."/>
            <person name="Fujitsuka N."/>
            <person name="Fukunaka R."/>
            <person name="Hamada M."/>
            <person name="Harada C."/>
            <person name="Hayashi A."/>
            <person name="Hijishita S."/>
            <person name="Honda M."/>
            <person name="Hosokawa S."/>
            <person name="Ichikawa Y."/>
            <person name="Idonuma A."/>
            <person name="Iijima M."/>
            <person name="Ikeda M."/>
            <person name="Ikeno M."/>
            <person name="Ito K."/>
            <person name="Ito S."/>
            <person name="Ito T."/>
            <person name="Ito Y."/>
            <person name="Ito Y."/>
            <person name="Iwabuchi A."/>
            <person name="Kamiya K."/>
            <person name="Karasawa W."/>
            <person name="Kurita K."/>
            <person name="Katagiri S."/>
            <person name="Kikuta A."/>
            <person name="Kobayashi H."/>
            <person name="Kobayashi N."/>
            <person name="Machita K."/>
            <person name="Maehara T."/>
            <person name="Masukawa M."/>
            <person name="Mizubayashi T."/>
            <person name="Mukai Y."/>
            <person name="Nagasaki H."/>
            <person name="Nagata Y."/>
            <person name="Naito S."/>
            <person name="Nakashima M."/>
            <person name="Nakama Y."/>
            <person name="Nakamichi Y."/>
            <person name="Nakamura M."/>
            <person name="Meguro A."/>
            <person name="Negishi M."/>
            <person name="Ohta I."/>
            <person name="Ohta T."/>
            <person name="Okamoto M."/>
            <person name="Ono N."/>
            <person name="Saji S."/>
            <person name="Sakaguchi M."/>
            <person name="Sakai K."/>
            <person name="Shibata M."/>
            <person name="Shimokawa T."/>
            <person name="Song J."/>
            <person name="Takazaki Y."/>
            <person name="Terasawa K."/>
            <person name="Tsugane M."/>
            <person name="Tsuji K."/>
            <person name="Ueda S."/>
            <person name="Waki K."/>
            <person name="Yamagata H."/>
            <person name="Yamamoto M."/>
            <person name="Yamamoto S."/>
            <person name="Yamane H."/>
            <person name="Yoshiki S."/>
            <person name="Yoshihara R."/>
            <person name="Yukawa K."/>
            <person name="Zhong H."/>
            <person name="Yano M."/>
            <person name="Yuan Q."/>
            <person name="Ouyang S."/>
            <person name="Liu J."/>
            <person name="Jones K.M."/>
            <person name="Gansberger K."/>
            <person name="Moffat K."/>
            <person name="Hill J."/>
            <person name="Bera J."/>
            <person name="Fadrosh D."/>
            <person name="Jin S."/>
            <person name="Johri S."/>
            <person name="Kim M."/>
            <person name="Overton L."/>
            <person name="Reardon M."/>
            <person name="Tsitrin T."/>
            <person name="Vuong H."/>
            <person name="Weaver B."/>
            <person name="Ciecko A."/>
            <person name="Tallon L."/>
            <person name="Jackson J."/>
            <person name="Pai G."/>
            <person name="Aken S.V."/>
            <person name="Utterback T."/>
            <person name="Reidmuller S."/>
            <person name="Feldblyum T."/>
            <person name="Hsiao J."/>
            <person name="Zismann V."/>
            <person name="Iobst S."/>
            <person name="de Vazeille A.R."/>
            <person name="Buell C.R."/>
            <person name="Ying K."/>
            <person name="Li Y."/>
            <person name="Lu T."/>
            <person name="Huang Y."/>
            <person name="Zhao Q."/>
            <person name="Feng Q."/>
            <person name="Zhang L."/>
            <person name="Zhu J."/>
            <person name="Weng Q."/>
            <person name="Mu J."/>
            <person name="Lu Y."/>
            <person name="Fan D."/>
            <person name="Liu Y."/>
            <person name="Guan J."/>
            <person name="Zhang Y."/>
            <person name="Yu S."/>
            <person name="Liu X."/>
            <person name="Zhang Y."/>
            <person name="Hong G."/>
            <person name="Han B."/>
            <person name="Choisne N."/>
            <person name="Demange N."/>
            <person name="Orjeda G."/>
            <person name="Samain S."/>
            <person name="Cattolico L."/>
            <person name="Pelletier E."/>
            <person name="Couloux A."/>
            <person name="Segurens B."/>
            <person name="Wincker P."/>
            <person name="D'Hont A."/>
            <person name="Scarpelli C."/>
            <person name="Weissenbach J."/>
            <person name="Salanoubat M."/>
            <person name="Quetier F."/>
            <person name="Yu Y."/>
            <person name="Kim H.R."/>
            <person name="Rambo T."/>
            <person name="Currie J."/>
            <person name="Collura K."/>
            <person name="Luo M."/>
            <person name="Yang T."/>
            <person name="Ammiraju J.S.S."/>
            <person name="Engler F."/>
            <person name="Soderlund C."/>
            <person name="Wing R.A."/>
            <person name="Palmer L.E."/>
            <person name="de la Bastide M."/>
            <person name="Spiegel L."/>
            <person name="Nascimento L."/>
            <person name="Zutavern T."/>
            <person name="O'Shaughnessy A."/>
            <person name="Dike S."/>
            <person name="Dedhia N."/>
            <person name="Preston R."/>
            <person name="Balija V."/>
            <person name="McCombie W.R."/>
            <person name="Chow T."/>
            <person name="Chen H."/>
            <person name="Chung M."/>
            <person name="Chen C."/>
            <person name="Shaw J."/>
            <person name="Wu H."/>
            <person name="Hsiao K."/>
            <person name="Chao Y."/>
            <person name="Chu M."/>
            <person name="Cheng C."/>
            <person name="Hour A."/>
            <person name="Lee P."/>
            <person name="Lin S."/>
            <person name="Lin Y."/>
            <person name="Liou J."/>
            <person name="Liu S."/>
            <person name="Hsing Y."/>
            <person name="Raghuvanshi S."/>
            <person name="Mohanty A."/>
            <person name="Bharti A.K."/>
            <person name="Gaur A."/>
            <person name="Gupta V."/>
            <person name="Kumar D."/>
            <person name="Ravi V."/>
            <person name="Vij S."/>
            <person name="Kapur A."/>
            <person name="Khurana P."/>
            <person name="Khurana P."/>
            <person name="Khurana J.P."/>
            <person name="Tyagi A.K."/>
            <person name="Gaikwad K."/>
            <person name="Singh A."/>
            <person name="Dalal V."/>
            <person name="Srivastava S."/>
            <person name="Dixit A."/>
            <person name="Pal A.K."/>
            <person name="Ghazi I.A."/>
            <person name="Yadav M."/>
            <person name="Pandit A."/>
            <person name="Bhargava A."/>
            <person name="Sureshbabu K."/>
            <person name="Batra K."/>
            <person name="Sharma T.R."/>
            <person name="Mohapatra T."/>
            <person name="Singh N.K."/>
            <person name="Messing J."/>
            <person name="Nelson A.B."/>
            <person name="Fuks G."/>
            <person name="Kavchok S."/>
            <person name="Keizer G."/>
            <person name="Linton E."/>
            <person name="Llaca V."/>
            <person name="Song R."/>
            <person name="Tanyolac B."/>
            <person name="Young S."/>
            <person name="Ho-Il K."/>
            <person name="Hahn J.H."/>
            <person name="Sangsakoo G."/>
            <person name="Vanavichit A."/>
            <person name="de Mattos Luiz.A.T."/>
            <person name="Zimmer P.D."/>
            <person name="Malone G."/>
            <person name="Dellagostin O."/>
            <person name="de Oliveira A.C."/>
            <person name="Bevan M."/>
            <person name="Bancroft I."/>
            <person name="Minx P."/>
            <person name="Cordum H."/>
            <person name="Wilson R."/>
            <person name="Cheng Z."/>
            <person name="Jin W."/>
            <person name="Jiang J."/>
            <person name="Leong S.A."/>
            <person name="Iwama H."/>
            <person name="Gojobori T."/>
            <person name="Itoh T."/>
            <person name="Niimura Y."/>
            <person name="Fujii Y."/>
            <person name="Habara T."/>
            <person name="Sakai H."/>
            <person name="Sato Y."/>
            <person name="Wilson G."/>
            <person name="Kumar K."/>
            <person name="McCouch S."/>
            <person name="Juretic N."/>
            <person name="Hoen D."/>
            <person name="Wright S."/>
            <person name="Bruskiewich R."/>
            <person name="Bureau T."/>
            <person name="Miyao A."/>
            <person name="Hirochika H."/>
            <person name="Nishikawa T."/>
            <person name="Kadowaki K."/>
            <person name="Sugiura M."/>
            <person name="Burr B."/>
            <person name="Sasaki T."/>
        </authorList>
    </citation>
    <scope>NUCLEOTIDE SEQUENCE [LARGE SCALE GENOMIC DNA]</scope>
    <source>
        <strain evidence="3">cv. Nipponbare</strain>
    </source>
</reference>
<organism evidence="2 3">
    <name type="scientific">Oryza sativa subsp. japonica</name>
    <name type="common">Rice</name>
    <dbReference type="NCBI Taxonomy" id="39947"/>
    <lineage>
        <taxon>Eukaryota</taxon>
        <taxon>Viridiplantae</taxon>
        <taxon>Streptophyta</taxon>
        <taxon>Embryophyta</taxon>
        <taxon>Tracheophyta</taxon>
        <taxon>Spermatophyta</taxon>
        <taxon>Magnoliopsida</taxon>
        <taxon>Liliopsida</taxon>
        <taxon>Poales</taxon>
        <taxon>Poaceae</taxon>
        <taxon>BOP clade</taxon>
        <taxon>Oryzoideae</taxon>
        <taxon>Oryzeae</taxon>
        <taxon>Oryzinae</taxon>
        <taxon>Oryza</taxon>
        <taxon>Oryza sativa</taxon>
    </lineage>
</organism>
<dbReference type="InParanoid" id="A0A0P0XF05"/>
<name>A0A0P0XF05_ORYSJ</name>
<proteinExistence type="predicted"/>
<protein>
    <submittedName>
        <fullName evidence="2">Os08g0362850 protein</fullName>
    </submittedName>
</protein>
<evidence type="ECO:0000313" key="3">
    <source>
        <dbReference type="Proteomes" id="UP000059680"/>
    </source>
</evidence>
<evidence type="ECO:0000313" key="2">
    <source>
        <dbReference type="EMBL" id="BAT05121.1"/>
    </source>
</evidence>
<keyword evidence="3" id="KW-1185">Reference proteome</keyword>
<gene>
    <name evidence="2" type="ordered locus">Os08g0362850</name>
    <name evidence="2" type="ORF">OSNPB_080362850</name>
</gene>
<reference evidence="2 3" key="2">
    <citation type="journal article" date="2013" name="Plant Cell Physiol.">
        <title>Rice Annotation Project Database (RAP-DB): an integrative and interactive database for rice genomics.</title>
        <authorList>
            <person name="Sakai H."/>
            <person name="Lee S.S."/>
            <person name="Tanaka T."/>
            <person name="Numa H."/>
            <person name="Kim J."/>
            <person name="Kawahara Y."/>
            <person name="Wakimoto H."/>
            <person name="Yang C.C."/>
            <person name="Iwamoto M."/>
            <person name="Abe T."/>
            <person name="Yamada Y."/>
            <person name="Muto A."/>
            <person name="Inokuchi H."/>
            <person name="Ikemura T."/>
            <person name="Matsumoto T."/>
            <person name="Sasaki T."/>
            <person name="Itoh T."/>
        </authorList>
    </citation>
    <scope>NUCLEOTIDE SEQUENCE [LARGE SCALE GENOMIC DNA]</scope>
    <source>
        <strain evidence="3">cv. Nipponbare</strain>
    </source>
</reference>
<dbReference type="AlphaFoldDB" id="A0A0P0XF05"/>
<accession>A0A0P0XF05</accession>
<evidence type="ECO:0000256" key="1">
    <source>
        <dbReference type="SAM" id="MobiDB-lite"/>
    </source>
</evidence>
<feature type="compositionally biased region" description="Low complexity" evidence="1">
    <location>
        <begin position="85"/>
        <end position="129"/>
    </location>
</feature>
<feature type="region of interest" description="Disordered" evidence="1">
    <location>
        <begin position="81"/>
        <end position="138"/>
    </location>
</feature>
<dbReference type="PaxDb" id="39947-A0A0P0XF05"/>
<reference evidence="2 3" key="3">
    <citation type="journal article" date="2013" name="Rice">
        <title>Improvement of the Oryza sativa Nipponbare reference genome using next generation sequence and optical map data.</title>
        <authorList>
            <person name="Kawahara Y."/>
            <person name="de la Bastide M."/>
            <person name="Hamilton J.P."/>
            <person name="Kanamori H."/>
            <person name="McCombie W.R."/>
            <person name="Ouyang S."/>
            <person name="Schwartz D.C."/>
            <person name="Tanaka T."/>
            <person name="Wu J."/>
            <person name="Zhou S."/>
            <person name="Childs K.L."/>
            <person name="Davidson R.M."/>
            <person name="Lin H."/>
            <person name="Quesada-Ocampo L."/>
            <person name="Vaillancourt B."/>
            <person name="Sakai H."/>
            <person name="Lee S.S."/>
            <person name="Kim J."/>
            <person name="Numa H."/>
            <person name="Itoh T."/>
            <person name="Buell C.R."/>
            <person name="Matsumoto T."/>
        </authorList>
    </citation>
    <scope>NUCLEOTIDE SEQUENCE [LARGE SCALE GENOMIC DNA]</scope>
    <source>
        <strain evidence="3">cv. Nipponbare</strain>
    </source>
</reference>
<dbReference type="Proteomes" id="UP000059680">
    <property type="component" value="Chromosome 8"/>
</dbReference>